<keyword evidence="2" id="KW-1185">Reference proteome</keyword>
<gene>
    <name evidence="1" type="ORF">ACFQ5X_48475</name>
</gene>
<reference evidence="2" key="1">
    <citation type="journal article" date="2019" name="Int. J. Syst. Evol. Microbiol.">
        <title>The Global Catalogue of Microorganisms (GCM) 10K type strain sequencing project: providing services to taxonomists for standard genome sequencing and annotation.</title>
        <authorList>
            <consortium name="The Broad Institute Genomics Platform"/>
            <consortium name="The Broad Institute Genome Sequencing Center for Infectious Disease"/>
            <person name="Wu L."/>
            <person name="Ma J."/>
        </authorList>
    </citation>
    <scope>NUCLEOTIDE SEQUENCE [LARGE SCALE GENOMIC DNA]</scope>
    <source>
        <strain evidence="2">CGMCC 4.7020</strain>
    </source>
</reference>
<dbReference type="RefSeq" id="WP_381242084.1">
    <property type="nucleotide sequence ID" value="NZ_JBHSKH010000106.1"/>
</dbReference>
<name>A0ABW3XWH3_9ACTN</name>
<organism evidence="1 2">
    <name type="scientific">Streptomyces kaempferi</name>
    <dbReference type="NCBI Taxonomy" id="333725"/>
    <lineage>
        <taxon>Bacteria</taxon>
        <taxon>Bacillati</taxon>
        <taxon>Actinomycetota</taxon>
        <taxon>Actinomycetes</taxon>
        <taxon>Kitasatosporales</taxon>
        <taxon>Streptomycetaceae</taxon>
        <taxon>Streptomyces</taxon>
    </lineage>
</organism>
<dbReference type="EMBL" id="JBHTMM010000208">
    <property type="protein sequence ID" value="MFD1313520.1"/>
    <property type="molecule type" value="Genomic_DNA"/>
</dbReference>
<proteinExistence type="predicted"/>
<evidence type="ECO:0000313" key="1">
    <source>
        <dbReference type="EMBL" id="MFD1313520.1"/>
    </source>
</evidence>
<sequence length="82" mass="8746">MAGTGAQFLGRIRPNRRTPVLVRFADGSYLPVIGSVAVRIVEAQIGATCKDSTSSTGSYRLAILDRRSLLPGWGTGRALSRV</sequence>
<protein>
    <submittedName>
        <fullName evidence="1">Uncharacterized protein</fullName>
    </submittedName>
</protein>
<evidence type="ECO:0000313" key="2">
    <source>
        <dbReference type="Proteomes" id="UP001597058"/>
    </source>
</evidence>
<comment type="caution">
    <text evidence="1">The sequence shown here is derived from an EMBL/GenBank/DDBJ whole genome shotgun (WGS) entry which is preliminary data.</text>
</comment>
<accession>A0ABW3XWH3</accession>
<dbReference type="Proteomes" id="UP001597058">
    <property type="component" value="Unassembled WGS sequence"/>
</dbReference>